<evidence type="ECO:0000313" key="1">
    <source>
        <dbReference type="EMBL" id="VDP37358.1"/>
    </source>
</evidence>
<protein>
    <submittedName>
        <fullName evidence="1">Uncharacterized protein</fullName>
    </submittedName>
</protein>
<evidence type="ECO:0000313" key="2">
    <source>
        <dbReference type="Proteomes" id="UP000277204"/>
    </source>
</evidence>
<dbReference type="Proteomes" id="UP000277204">
    <property type="component" value="Unassembled WGS sequence"/>
</dbReference>
<dbReference type="AlphaFoldDB" id="A0A183MXS4"/>
<reference evidence="1 2" key="1">
    <citation type="submission" date="2018-11" db="EMBL/GenBank/DDBJ databases">
        <authorList>
            <consortium name="Pathogen Informatics"/>
        </authorList>
    </citation>
    <scope>NUCLEOTIDE SEQUENCE [LARGE SCALE GENOMIC DNA]</scope>
    <source>
        <strain evidence="1 2">Zambia</strain>
    </source>
</reference>
<dbReference type="EMBL" id="UZAI01018477">
    <property type="protein sequence ID" value="VDP37358.1"/>
    <property type="molecule type" value="Genomic_DNA"/>
</dbReference>
<accession>A0A183MXS4</accession>
<proteinExistence type="predicted"/>
<sequence length="62" mass="6361">MLSGPAAFQLLIFLMAILISSVVGGLTYIGRSVCAASISGGFVGAGTFKSSSKYSTHLLRCC</sequence>
<keyword evidence="2" id="KW-1185">Reference proteome</keyword>
<organism evidence="1 2">
    <name type="scientific">Schistosoma margrebowiei</name>
    <dbReference type="NCBI Taxonomy" id="48269"/>
    <lineage>
        <taxon>Eukaryota</taxon>
        <taxon>Metazoa</taxon>
        <taxon>Spiralia</taxon>
        <taxon>Lophotrochozoa</taxon>
        <taxon>Platyhelminthes</taxon>
        <taxon>Trematoda</taxon>
        <taxon>Digenea</taxon>
        <taxon>Strigeidida</taxon>
        <taxon>Schistosomatoidea</taxon>
        <taxon>Schistosomatidae</taxon>
        <taxon>Schistosoma</taxon>
    </lineage>
</organism>
<gene>
    <name evidence="1" type="ORF">SMRZ_LOCUS20849</name>
</gene>
<name>A0A183MXS4_9TREM</name>